<accession>A0ABR7CLY3</accession>
<dbReference type="InterPro" id="IPR025347">
    <property type="entry name" value="DUF4251"/>
</dbReference>
<reference evidence="2 3" key="1">
    <citation type="submission" date="2020-08" db="EMBL/GenBank/DDBJ databases">
        <title>Genome public.</title>
        <authorList>
            <person name="Liu C."/>
            <person name="Sun Q."/>
        </authorList>
    </citation>
    <scope>NUCLEOTIDE SEQUENCE [LARGE SCALE GENOMIC DNA]</scope>
    <source>
        <strain evidence="2 3">New-7</strain>
    </source>
</reference>
<dbReference type="EMBL" id="JACOOK010000003">
    <property type="protein sequence ID" value="MBC5616657.1"/>
    <property type="molecule type" value="Genomic_DNA"/>
</dbReference>
<feature type="signal peptide" evidence="1">
    <location>
        <begin position="1"/>
        <end position="19"/>
    </location>
</feature>
<dbReference type="Pfam" id="PF14059">
    <property type="entry name" value="DUF4251"/>
    <property type="match status" value="1"/>
</dbReference>
<dbReference type="Proteomes" id="UP000636891">
    <property type="component" value="Unassembled WGS sequence"/>
</dbReference>
<proteinExistence type="predicted"/>
<evidence type="ECO:0000256" key="1">
    <source>
        <dbReference type="SAM" id="SignalP"/>
    </source>
</evidence>
<dbReference type="Gene3D" id="2.40.128.410">
    <property type="match status" value="1"/>
</dbReference>
<keyword evidence="1" id="KW-0732">Signal</keyword>
<comment type="caution">
    <text evidence="2">The sequence shown here is derived from an EMBL/GenBank/DDBJ whole genome shotgun (WGS) entry which is preliminary data.</text>
</comment>
<protein>
    <submittedName>
        <fullName evidence="2">DUF4251 domain-containing protein</fullName>
    </submittedName>
</protein>
<evidence type="ECO:0000313" key="2">
    <source>
        <dbReference type="EMBL" id="MBC5616657.1"/>
    </source>
</evidence>
<dbReference type="RefSeq" id="WP_055205220.1">
    <property type="nucleotide sequence ID" value="NZ_JACOOK010000003.1"/>
</dbReference>
<evidence type="ECO:0000313" key="3">
    <source>
        <dbReference type="Proteomes" id="UP000636891"/>
    </source>
</evidence>
<organism evidence="2 3">
    <name type="scientific">Alistipes hominis</name>
    <dbReference type="NCBI Taxonomy" id="2763015"/>
    <lineage>
        <taxon>Bacteria</taxon>
        <taxon>Pseudomonadati</taxon>
        <taxon>Bacteroidota</taxon>
        <taxon>Bacteroidia</taxon>
        <taxon>Bacteroidales</taxon>
        <taxon>Rikenellaceae</taxon>
        <taxon>Alistipes</taxon>
    </lineage>
</organism>
<sequence>MKYVYLILAAALLATSASAQTGMTREQMESRHQERVQMRDARHQTEIKQMDSIVLNRYYKFMPTSFQQEPAGNMHQIYSIMYSLAMYKDYVDIDIPYIVGVVAPYHLTIMNYITFDIQKYTAVQNEDGWTISFSSNLYSDNTYTFTFKIYSITREAVLNIASTLYPTVTYYGSIQQIY</sequence>
<name>A0ABR7CLY3_9BACT</name>
<keyword evidence="3" id="KW-1185">Reference proteome</keyword>
<feature type="chain" id="PRO_5046229514" evidence="1">
    <location>
        <begin position="20"/>
        <end position="178"/>
    </location>
</feature>
<gene>
    <name evidence="2" type="ORF">H8S08_06435</name>
</gene>